<dbReference type="AlphaFoldDB" id="A0A067SNZ4"/>
<keyword evidence="2" id="KW-1185">Reference proteome</keyword>
<evidence type="ECO:0000313" key="1">
    <source>
        <dbReference type="EMBL" id="KDR69409.1"/>
    </source>
</evidence>
<protein>
    <recommendedName>
        <fullName evidence="3">F-box domain-containing protein</fullName>
    </recommendedName>
</protein>
<name>A0A067SNZ4_GALM3</name>
<evidence type="ECO:0008006" key="3">
    <source>
        <dbReference type="Google" id="ProtNLM"/>
    </source>
</evidence>
<evidence type="ECO:0000313" key="2">
    <source>
        <dbReference type="Proteomes" id="UP000027222"/>
    </source>
</evidence>
<gene>
    <name evidence="1" type="ORF">GALMADRAFT_255896</name>
</gene>
<dbReference type="EMBL" id="KL142402">
    <property type="protein sequence ID" value="KDR69409.1"/>
    <property type="molecule type" value="Genomic_DNA"/>
</dbReference>
<dbReference type="HOGENOM" id="CLU_030662_0_0_1"/>
<reference evidence="2" key="1">
    <citation type="journal article" date="2014" name="Proc. Natl. Acad. Sci. U.S.A.">
        <title>Extensive sampling of basidiomycete genomes demonstrates inadequacy of the white-rot/brown-rot paradigm for wood decay fungi.</title>
        <authorList>
            <person name="Riley R."/>
            <person name="Salamov A.A."/>
            <person name="Brown D.W."/>
            <person name="Nagy L.G."/>
            <person name="Floudas D."/>
            <person name="Held B.W."/>
            <person name="Levasseur A."/>
            <person name="Lombard V."/>
            <person name="Morin E."/>
            <person name="Otillar R."/>
            <person name="Lindquist E.A."/>
            <person name="Sun H."/>
            <person name="LaButti K.M."/>
            <person name="Schmutz J."/>
            <person name="Jabbour D."/>
            <person name="Luo H."/>
            <person name="Baker S.E."/>
            <person name="Pisabarro A.G."/>
            <person name="Walton J.D."/>
            <person name="Blanchette R.A."/>
            <person name="Henrissat B."/>
            <person name="Martin F."/>
            <person name="Cullen D."/>
            <person name="Hibbett D.S."/>
            <person name="Grigoriev I.V."/>
        </authorList>
    </citation>
    <scope>NUCLEOTIDE SEQUENCE [LARGE SCALE GENOMIC DNA]</scope>
    <source>
        <strain evidence="2">CBS 339.88</strain>
    </source>
</reference>
<dbReference type="Proteomes" id="UP000027222">
    <property type="component" value="Unassembled WGS sequence"/>
</dbReference>
<proteinExistence type="predicted"/>
<accession>A0A067SNZ4</accession>
<sequence length="533" mass="60634">MGAHPFRLDYGLLWHVISFIVNSYRHKEWNMAILDMEDPRPLITLRHVSQVCSAWRNLVLSTTSWWARLIDLTILDQASDGWRNEVLRRSGKSPLHIMGVVKTRNAKYLVEVLLKDHSTRIRVLHLICYNHQASQVLYSNLSQCLQHPAPSLEVFVFHLIFTPRNTEILEPLPIPLFSNFAPSLRYFRLAPLRLGAFIEAPFIAQLRKLDFSNRDITIHQLANILNRTHFLEEVRDVRLIMTTDTGGISSFHVPEIILPHLRHISLEASNISAWLAVMSNITPAPQCELHTALVDLPHRSLEATDVLGISRILSFYSERYPSSQSPPAVFLHVGKSKIRLRLSYDSLVDTPDIHSFVLETPGALPTHTASILIRSLRAYDFRSTISLNLGISISNECDLEPTDSNFIEFVSSLASVESLTTDLSTIQFLLYLGELPALALIPAHANILPSMRTLMLPYSTDPTISQVLTAFISWREKIGFPIEVLDVTPKFLDFSSRDFRFLEQFTGLKVKYHETEYVCGSSNPEVLDYRMLS</sequence>
<dbReference type="OrthoDB" id="3030276at2759"/>
<organism evidence="1 2">
    <name type="scientific">Galerina marginata (strain CBS 339.88)</name>
    <dbReference type="NCBI Taxonomy" id="685588"/>
    <lineage>
        <taxon>Eukaryota</taxon>
        <taxon>Fungi</taxon>
        <taxon>Dikarya</taxon>
        <taxon>Basidiomycota</taxon>
        <taxon>Agaricomycotina</taxon>
        <taxon>Agaricomycetes</taxon>
        <taxon>Agaricomycetidae</taxon>
        <taxon>Agaricales</taxon>
        <taxon>Agaricineae</taxon>
        <taxon>Strophariaceae</taxon>
        <taxon>Galerina</taxon>
    </lineage>
</organism>